<name>A0ABX2ITQ4_9RHOB</name>
<reference evidence="1 2" key="1">
    <citation type="submission" date="2020-06" db="EMBL/GenBank/DDBJ databases">
        <title>Sulfitobacter algicola sp. nov., isolated from green algae.</title>
        <authorList>
            <person name="Wang C."/>
        </authorList>
    </citation>
    <scope>NUCLEOTIDE SEQUENCE [LARGE SCALE GENOMIC DNA]</scope>
    <source>
        <strain evidence="1 2">1151</strain>
    </source>
</reference>
<dbReference type="RefSeq" id="WP_174139445.1">
    <property type="nucleotide sequence ID" value="NZ_JABUFE010000011.1"/>
</dbReference>
<sequence>MSYDIIVLSRNGQVDQNDLQDHLLTHPYATQYQNTIDYENPKSGVHFQWIIGADDAYNPDDMPGGQLATLVLNFNRPTPFAQEAAHVLIALSKRLAVMFYDMQSDLLIDRYSDPAELVQPYVSHAQVAISALRSQDADLVASLRMPTIALQAIWRWNFDRDAFTDGLGEDLFVPRVQLMMLDNRLQTFAIWGGDAVPMLCPQVDILLISRTNTAPKSGFLKRRQQYYDLVPFDHFCDHFSGHFKPDTRVPRAVACKPGDQPALTKHLMGMPMVRPVRADAVFEEKPFEIIPFHTVLDDELFHHMDPQGMQVIESQLEER</sequence>
<dbReference type="EMBL" id="JABUFE010000011">
    <property type="protein sequence ID" value="NSX56294.1"/>
    <property type="molecule type" value="Genomic_DNA"/>
</dbReference>
<keyword evidence="2" id="KW-1185">Reference proteome</keyword>
<comment type="caution">
    <text evidence="1">The sequence shown here is derived from an EMBL/GenBank/DDBJ whole genome shotgun (WGS) entry which is preliminary data.</text>
</comment>
<evidence type="ECO:0000313" key="2">
    <source>
        <dbReference type="Proteomes" id="UP000777935"/>
    </source>
</evidence>
<evidence type="ECO:0000313" key="1">
    <source>
        <dbReference type="EMBL" id="NSX56294.1"/>
    </source>
</evidence>
<protein>
    <submittedName>
        <fullName evidence="1">Uncharacterized protein</fullName>
    </submittedName>
</protein>
<gene>
    <name evidence="1" type="ORF">HRQ87_15980</name>
</gene>
<dbReference type="Proteomes" id="UP000777935">
    <property type="component" value="Unassembled WGS sequence"/>
</dbReference>
<organism evidence="1 2">
    <name type="scientific">Parasulfitobacter algicola</name>
    <dbReference type="NCBI Taxonomy" id="2614809"/>
    <lineage>
        <taxon>Bacteria</taxon>
        <taxon>Pseudomonadati</taxon>
        <taxon>Pseudomonadota</taxon>
        <taxon>Alphaproteobacteria</taxon>
        <taxon>Rhodobacterales</taxon>
        <taxon>Roseobacteraceae</taxon>
        <taxon>Parasulfitobacter</taxon>
    </lineage>
</organism>
<accession>A0ABX2ITQ4</accession>
<proteinExistence type="predicted"/>